<reference evidence="3 4" key="2">
    <citation type="submission" date="2016-10" db="EMBL/GenBank/DDBJ databases">
        <authorList>
            <person name="Varghese N."/>
            <person name="Submissions S."/>
        </authorList>
    </citation>
    <scope>NUCLEOTIDE SEQUENCE [LARGE SCALE GENOMIC DNA]</scope>
    <source>
        <strain evidence="4">ATCC 20501</strain>
        <strain evidence="2 3">CGMCC 4.3529</strain>
    </source>
</reference>
<dbReference type="EMBL" id="FNVB01000005">
    <property type="protein sequence ID" value="SEG77339.1"/>
    <property type="molecule type" value="Genomic_DNA"/>
</dbReference>
<gene>
    <name evidence="1" type="ORF">SAMN02982929_03631</name>
    <name evidence="2" type="ORF">SAMN05216506_102225</name>
</gene>
<protein>
    <submittedName>
        <fullName evidence="1">Uncharacterized protein</fullName>
    </submittedName>
</protein>
<dbReference type="AlphaFoldDB" id="A0A1H6CW76"/>
<evidence type="ECO:0000313" key="1">
    <source>
        <dbReference type="EMBL" id="SEG77339.1"/>
    </source>
</evidence>
<dbReference type="EMBL" id="FOME01000002">
    <property type="protein sequence ID" value="SFD02044.1"/>
    <property type="molecule type" value="Genomic_DNA"/>
</dbReference>
<dbReference type="Proteomes" id="UP000236729">
    <property type="component" value="Unassembled WGS sequence"/>
</dbReference>
<evidence type="ECO:0000313" key="4">
    <source>
        <dbReference type="Proteomes" id="UP000236729"/>
    </source>
</evidence>
<evidence type="ECO:0000313" key="2">
    <source>
        <dbReference type="EMBL" id="SFD02044.1"/>
    </source>
</evidence>
<evidence type="ECO:0000313" key="3">
    <source>
        <dbReference type="Proteomes" id="UP000199690"/>
    </source>
</evidence>
<sequence>MAPAMRQLGVRLIRFVDTRATSLSGLQIVILPTTTRALAGYWHRRAGRNLFFKDSARNLENLRYLRFYRAPGRSPWISASTSEPNFCTLDAPIPEMPTSALSSSGRCSAIAVSVASVNTT</sequence>
<name>A0A1H6CW76_9PSEU</name>
<accession>A0A1I1NWJ2</accession>
<accession>A0A1H6CW76</accession>
<keyword evidence="3" id="KW-1185">Reference proteome</keyword>
<proteinExistence type="predicted"/>
<organism evidence="1 4">
    <name type="scientific">Saccharopolyspora kobensis</name>
    <dbReference type="NCBI Taxonomy" id="146035"/>
    <lineage>
        <taxon>Bacteria</taxon>
        <taxon>Bacillati</taxon>
        <taxon>Actinomycetota</taxon>
        <taxon>Actinomycetes</taxon>
        <taxon>Pseudonocardiales</taxon>
        <taxon>Pseudonocardiaceae</taxon>
        <taxon>Saccharopolyspora</taxon>
    </lineage>
</organism>
<reference evidence="1" key="1">
    <citation type="submission" date="2016-10" db="EMBL/GenBank/DDBJ databases">
        <authorList>
            <person name="de Groot N.N."/>
        </authorList>
    </citation>
    <scope>NUCLEOTIDE SEQUENCE [LARGE SCALE GENOMIC DNA]</scope>
    <source>
        <strain evidence="1">ATCC 20501</strain>
    </source>
</reference>
<dbReference type="Proteomes" id="UP000199690">
    <property type="component" value="Unassembled WGS sequence"/>
</dbReference>